<evidence type="ECO:0000313" key="2">
    <source>
        <dbReference type="EMBL" id="ORZ07461.1"/>
    </source>
</evidence>
<keyword evidence="1" id="KW-0812">Transmembrane</keyword>
<keyword evidence="1" id="KW-0472">Membrane</keyword>
<sequence>MTKNPWIKTGLDLDTEPTPPIISCARLAMQSGGSWMIVDETGTCLVPGVFLFYFMKAMQSMNNKQREEQQQQHQEYVWNKSNRKPWYQGVDILLHTELAWAESPLQTSLLLTFNIYFPSLYSYHTSSLAKLYAQYHIKSL</sequence>
<dbReference type="EMBL" id="MCGE01000035">
    <property type="protein sequence ID" value="ORZ07461.1"/>
    <property type="molecule type" value="Genomic_DNA"/>
</dbReference>
<evidence type="ECO:0000313" key="3">
    <source>
        <dbReference type="Proteomes" id="UP000193560"/>
    </source>
</evidence>
<comment type="caution">
    <text evidence="2">The sequence shown here is derived from an EMBL/GenBank/DDBJ whole genome shotgun (WGS) entry which is preliminary data.</text>
</comment>
<keyword evidence="1" id="KW-1133">Transmembrane helix</keyword>
<dbReference type="Proteomes" id="UP000193560">
    <property type="component" value="Unassembled WGS sequence"/>
</dbReference>
<dbReference type="AlphaFoldDB" id="A0A1X2I1U1"/>
<keyword evidence="3" id="KW-1185">Reference proteome</keyword>
<proteinExistence type="predicted"/>
<feature type="transmembrane region" description="Helical" evidence="1">
    <location>
        <begin position="35"/>
        <end position="55"/>
    </location>
</feature>
<accession>A0A1X2I1U1</accession>
<organism evidence="2 3">
    <name type="scientific">Absidia repens</name>
    <dbReference type="NCBI Taxonomy" id="90262"/>
    <lineage>
        <taxon>Eukaryota</taxon>
        <taxon>Fungi</taxon>
        <taxon>Fungi incertae sedis</taxon>
        <taxon>Mucoromycota</taxon>
        <taxon>Mucoromycotina</taxon>
        <taxon>Mucoromycetes</taxon>
        <taxon>Mucorales</taxon>
        <taxon>Cunninghamellaceae</taxon>
        <taxon>Absidia</taxon>
    </lineage>
</organism>
<protein>
    <submittedName>
        <fullName evidence="2">Uncharacterized protein</fullName>
    </submittedName>
</protein>
<reference evidence="2 3" key="1">
    <citation type="submission" date="2016-07" db="EMBL/GenBank/DDBJ databases">
        <title>Pervasive Adenine N6-methylation of Active Genes in Fungi.</title>
        <authorList>
            <consortium name="DOE Joint Genome Institute"/>
            <person name="Mondo S.J."/>
            <person name="Dannebaum R.O."/>
            <person name="Kuo R.C."/>
            <person name="Labutti K."/>
            <person name="Haridas S."/>
            <person name="Kuo A."/>
            <person name="Salamov A."/>
            <person name="Ahrendt S.R."/>
            <person name="Lipzen A."/>
            <person name="Sullivan W."/>
            <person name="Andreopoulos W.B."/>
            <person name="Clum A."/>
            <person name="Lindquist E."/>
            <person name="Daum C."/>
            <person name="Ramamoorthy G.K."/>
            <person name="Gryganskyi A."/>
            <person name="Culley D."/>
            <person name="Magnuson J.K."/>
            <person name="James T.Y."/>
            <person name="O'Malley M.A."/>
            <person name="Stajich J.E."/>
            <person name="Spatafora J.W."/>
            <person name="Visel A."/>
            <person name="Grigoriev I.V."/>
        </authorList>
    </citation>
    <scope>NUCLEOTIDE SEQUENCE [LARGE SCALE GENOMIC DNA]</scope>
    <source>
        <strain evidence="2 3">NRRL 1336</strain>
    </source>
</reference>
<gene>
    <name evidence="2" type="ORF">BCR42DRAFT_397363</name>
</gene>
<name>A0A1X2I1U1_9FUNG</name>
<evidence type="ECO:0000256" key="1">
    <source>
        <dbReference type="SAM" id="Phobius"/>
    </source>
</evidence>